<dbReference type="AlphaFoldDB" id="A0A7J6LGK2"/>
<gene>
    <name evidence="7" type="ORF">FOL47_007996</name>
</gene>
<organism evidence="7 8">
    <name type="scientific">Perkinsus chesapeaki</name>
    <name type="common">Clam parasite</name>
    <name type="synonym">Perkinsus andrewsi</name>
    <dbReference type="NCBI Taxonomy" id="330153"/>
    <lineage>
        <taxon>Eukaryota</taxon>
        <taxon>Sar</taxon>
        <taxon>Alveolata</taxon>
        <taxon>Perkinsozoa</taxon>
        <taxon>Perkinsea</taxon>
        <taxon>Perkinsida</taxon>
        <taxon>Perkinsidae</taxon>
        <taxon>Perkinsus</taxon>
    </lineage>
</organism>
<dbReference type="InterPro" id="IPR013057">
    <property type="entry name" value="AA_transpt_TM"/>
</dbReference>
<name>A0A7J6LGK2_PERCH</name>
<feature type="domain" description="Amino acid transporter transmembrane" evidence="6">
    <location>
        <begin position="3"/>
        <end position="221"/>
    </location>
</feature>
<feature type="transmembrane region" description="Helical" evidence="5">
    <location>
        <begin position="196"/>
        <end position="218"/>
    </location>
</feature>
<evidence type="ECO:0000256" key="5">
    <source>
        <dbReference type="SAM" id="Phobius"/>
    </source>
</evidence>
<evidence type="ECO:0000256" key="1">
    <source>
        <dbReference type="ARBA" id="ARBA00004141"/>
    </source>
</evidence>
<feature type="transmembrane region" description="Helical" evidence="5">
    <location>
        <begin position="6"/>
        <end position="23"/>
    </location>
</feature>
<keyword evidence="4 5" id="KW-0472">Membrane</keyword>
<accession>A0A7J6LGK2</accession>
<evidence type="ECO:0000256" key="3">
    <source>
        <dbReference type="ARBA" id="ARBA00022989"/>
    </source>
</evidence>
<dbReference type="GO" id="GO:0015179">
    <property type="term" value="F:L-amino acid transmembrane transporter activity"/>
    <property type="evidence" value="ECO:0007669"/>
    <property type="project" value="TreeGrafter"/>
</dbReference>
<comment type="caution">
    <text evidence="7">The sequence shown here is derived from an EMBL/GenBank/DDBJ whole genome shotgun (WGS) entry which is preliminary data.</text>
</comment>
<keyword evidence="8" id="KW-1185">Reference proteome</keyword>
<dbReference type="GO" id="GO:0016020">
    <property type="term" value="C:membrane"/>
    <property type="evidence" value="ECO:0007669"/>
    <property type="project" value="UniProtKB-SubCell"/>
</dbReference>
<reference evidence="7 8" key="1">
    <citation type="submission" date="2020-04" db="EMBL/GenBank/DDBJ databases">
        <title>Perkinsus chesapeaki whole genome sequence.</title>
        <authorList>
            <person name="Bogema D.R."/>
        </authorList>
    </citation>
    <scope>NUCLEOTIDE SEQUENCE [LARGE SCALE GENOMIC DNA]</scope>
    <source>
        <strain evidence="7">ATCC PRA-425</strain>
    </source>
</reference>
<dbReference type="PANTHER" id="PTHR22950">
    <property type="entry name" value="AMINO ACID TRANSPORTER"/>
    <property type="match status" value="1"/>
</dbReference>
<dbReference type="OrthoDB" id="447389at2759"/>
<evidence type="ECO:0000256" key="2">
    <source>
        <dbReference type="ARBA" id="ARBA00022692"/>
    </source>
</evidence>
<keyword evidence="2 5" id="KW-0812">Transmembrane</keyword>
<evidence type="ECO:0000313" key="7">
    <source>
        <dbReference type="EMBL" id="KAF4658414.1"/>
    </source>
</evidence>
<feature type="non-terminal residue" evidence="7">
    <location>
        <position position="560"/>
    </location>
</feature>
<comment type="subcellular location">
    <subcellularLocation>
        <location evidence="1">Membrane</location>
        <topology evidence="1">Multi-pass membrane protein</topology>
    </subcellularLocation>
</comment>
<proteinExistence type="predicted"/>
<feature type="transmembrane region" description="Helical" evidence="5">
    <location>
        <begin position="49"/>
        <end position="70"/>
    </location>
</feature>
<feature type="transmembrane region" description="Helical" evidence="5">
    <location>
        <begin position="157"/>
        <end position="175"/>
    </location>
</feature>
<protein>
    <recommendedName>
        <fullName evidence="6">Amino acid transporter transmembrane domain-containing protein</fullName>
    </recommendedName>
</protein>
<sequence>MGWGLTILILSGMASLVSMKVLLDVGRATGMNSYQDCVKLYMGSVSCRVVEVVLFLDCFGATAAFMNFMFDFIHSFIGIFTKGAWFDNKSFIILTLTLLFIFPLCLPQSVTRWRFLTLLCTLPIIYVILMLLVSTFLPLNQQVSNCPPPEVVPRTTWNGIANSCSIFFFAFMCHMNVFPVNSELANPTVKRSNKMLVYATMCMLLAYGSVGALGYVLWGKGLLTADDGADIEPEGPPKKIITKMLDTASVTSVRRMTLPELLEFVASHPPARPPTVDAALAERAIRLLSFAVPEEVCDIAANVGSAPVLRAISDRILAAYPPDVFTSRCGFGKIAQLVEAFAKRTELADPRVAKIAEVTEGSVREPLEDLVTFYEAGRKMKVKMAESLEESIASALRSRLVLDAPTAKKKENVIFSLDDKKIKGEDLPSSSTLVKSIECLSHRRSGVTERGDLLWTVLKLRSQIDFSIEDIIRLVIAASAVDDRELLYRYRALLRAEIGRVKDMTGRCAFEGLKAAIAVGLHDQTTQRRLFNAVIKSDNSELISSALTYSESFGSWTSER</sequence>
<evidence type="ECO:0000256" key="4">
    <source>
        <dbReference type="ARBA" id="ARBA00023136"/>
    </source>
</evidence>
<evidence type="ECO:0000259" key="6">
    <source>
        <dbReference type="Pfam" id="PF01490"/>
    </source>
</evidence>
<dbReference type="Pfam" id="PF01490">
    <property type="entry name" value="Aa_trans"/>
    <property type="match status" value="1"/>
</dbReference>
<feature type="transmembrane region" description="Helical" evidence="5">
    <location>
        <begin position="113"/>
        <end position="137"/>
    </location>
</feature>
<dbReference type="EMBL" id="JAAPAO010000495">
    <property type="protein sequence ID" value="KAF4658414.1"/>
    <property type="molecule type" value="Genomic_DNA"/>
</dbReference>
<dbReference type="Proteomes" id="UP000591131">
    <property type="component" value="Unassembled WGS sequence"/>
</dbReference>
<feature type="transmembrane region" description="Helical" evidence="5">
    <location>
        <begin position="90"/>
        <end position="106"/>
    </location>
</feature>
<evidence type="ECO:0000313" key="8">
    <source>
        <dbReference type="Proteomes" id="UP000591131"/>
    </source>
</evidence>
<keyword evidence="3 5" id="KW-1133">Transmembrane helix</keyword>